<evidence type="ECO:0000256" key="7">
    <source>
        <dbReference type="ARBA" id="ARBA00022840"/>
    </source>
</evidence>
<evidence type="ECO:0000256" key="4">
    <source>
        <dbReference type="ARBA" id="ARBA00022679"/>
    </source>
</evidence>
<keyword evidence="10" id="KW-1133">Transmembrane helix</keyword>
<dbReference type="Pfam" id="PF02518">
    <property type="entry name" value="HATPase_c"/>
    <property type="match status" value="1"/>
</dbReference>
<dbReference type="Pfam" id="PF07730">
    <property type="entry name" value="HisKA_3"/>
    <property type="match status" value="1"/>
</dbReference>
<feature type="transmembrane region" description="Helical" evidence="10">
    <location>
        <begin position="36"/>
        <end position="52"/>
    </location>
</feature>
<keyword evidence="10" id="KW-0812">Transmembrane</keyword>
<dbReference type="Gene3D" id="1.20.5.1930">
    <property type="match status" value="1"/>
</dbReference>
<dbReference type="SUPFAM" id="SSF55874">
    <property type="entry name" value="ATPase domain of HSP90 chaperone/DNA topoisomerase II/histidine kinase"/>
    <property type="match status" value="1"/>
</dbReference>
<keyword evidence="7" id="KW-0067">ATP-binding</keyword>
<keyword evidence="4" id="KW-0808">Transferase</keyword>
<dbReference type="RefSeq" id="WP_310362279.1">
    <property type="nucleotide sequence ID" value="NZ_JAVDYB010000001.1"/>
</dbReference>
<dbReference type="GO" id="GO:0046983">
    <property type="term" value="F:protein dimerization activity"/>
    <property type="evidence" value="ECO:0007669"/>
    <property type="project" value="InterPro"/>
</dbReference>
<dbReference type="PANTHER" id="PTHR24421:SF10">
    <property type="entry name" value="NITRATE_NITRITE SENSOR PROTEIN NARQ"/>
    <property type="match status" value="1"/>
</dbReference>
<evidence type="ECO:0000313" key="12">
    <source>
        <dbReference type="EMBL" id="MDR7273638.1"/>
    </source>
</evidence>
<evidence type="ECO:0000256" key="8">
    <source>
        <dbReference type="ARBA" id="ARBA00023012"/>
    </source>
</evidence>
<organism evidence="12 13">
    <name type="scientific">Catenuloplanes atrovinosus</name>
    <dbReference type="NCBI Taxonomy" id="137266"/>
    <lineage>
        <taxon>Bacteria</taxon>
        <taxon>Bacillati</taxon>
        <taxon>Actinomycetota</taxon>
        <taxon>Actinomycetes</taxon>
        <taxon>Micromonosporales</taxon>
        <taxon>Micromonosporaceae</taxon>
        <taxon>Catenuloplanes</taxon>
    </lineage>
</organism>
<reference evidence="12" key="1">
    <citation type="submission" date="2023-07" db="EMBL/GenBank/DDBJ databases">
        <title>Sequencing the genomes of 1000 actinobacteria strains.</title>
        <authorList>
            <person name="Klenk H.-P."/>
        </authorList>
    </citation>
    <scope>NUCLEOTIDE SEQUENCE</scope>
    <source>
        <strain evidence="12">DSM 44707</strain>
    </source>
</reference>
<keyword evidence="5" id="KW-0547">Nucleotide-binding</keyword>
<keyword evidence="6 12" id="KW-0418">Kinase</keyword>
<comment type="catalytic activity">
    <reaction evidence="1">
        <text>ATP + protein L-histidine = ADP + protein N-phospho-L-histidine.</text>
        <dbReference type="EC" id="2.7.13.3"/>
    </reaction>
</comment>
<name>A0AAE3YGT4_9ACTN</name>
<evidence type="ECO:0000256" key="5">
    <source>
        <dbReference type="ARBA" id="ARBA00022741"/>
    </source>
</evidence>
<dbReference type="SMART" id="SM00387">
    <property type="entry name" value="HATPase_c"/>
    <property type="match status" value="1"/>
</dbReference>
<keyword evidence="8" id="KW-0902">Two-component regulatory system</keyword>
<dbReference type="InterPro" id="IPR011712">
    <property type="entry name" value="Sig_transdc_His_kin_sub3_dim/P"/>
</dbReference>
<feature type="transmembrane region" description="Helical" evidence="10">
    <location>
        <begin position="124"/>
        <end position="144"/>
    </location>
</feature>
<keyword evidence="3" id="KW-0597">Phosphoprotein</keyword>
<evidence type="ECO:0000259" key="11">
    <source>
        <dbReference type="SMART" id="SM00387"/>
    </source>
</evidence>
<evidence type="ECO:0000256" key="9">
    <source>
        <dbReference type="SAM" id="MobiDB-lite"/>
    </source>
</evidence>
<evidence type="ECO:0000313" key="13">
    <source>
        <dbReference type="Proteomes" id="UP001183643"/>
    </source>
</evidence>
<protein>
    <recommendedName>
        <fullName evidence="2">histidine kinase</fullName>
        <ecNumber evidence="2">2.7.13.3</ecNumber>
    </recommendedName>
</protein>
<feature type="region of interest" description="Disordered" evidence="9">
    <location>
        <begin position="306"/>
        <end position="368"/>
    </location>
</feature>
<feature type="compositionally biased region" description="Gly residues" evidence="9">
    <location>
        <begin position="359"/>
        <end position="368"/>
    </location>
</feature>
<dbReference type="GO" id="GO:0016020">
    <property type="term" value="C:membrane"/>
    <property type="evidence" value="ECO:0007669"/>
    <property type="project" value="InterPro"/>
</dbReference>
<evidence type="ECO:0000256" key="10">
    <source>
        <dbReference type="SAM" id="Phobius"/>
    </source>
</evidence>
<keyword evidence="13" id="KW-1185">Reference proteome</keyword>
<feature type="transmembrane region" description="Helical" evidence="10">
    <location>
        <begin position="96"/>
        <end position="117"/>
    </location>
</feature>
<keyword evidence="10" id="KW-0472">Membrane</keyword>
<accession>A0AAE3YGT4</accession>
<dbReference type="EC" id="2.7.13.3" evidence="2"/>
<sequence length="403" mass="41512">MRIPPWSADALLGIAVTGTLAAVISARQGGDVAPGPIAYAWAVGLGALMLARRHHPRAVLLTSAFGLCAYYAVGYPAVGVGVPLAAALFSAAEAGFLRWSVLTAAGVLGLSLMFRLLEGQSAAFVVGYDLITHVTLMAAAIALGDGLRSRRAQRELQLRENLSRVREERLAIARDLHDSVGHGVSVISLHVDVAREAVPPGNEALDEALLRIRQAADRTMSDLRGAVGVLRGAVSLDDLSPVLDPARTAGFDVSVRVAPEARELPELVDAAAYRIVQEAVTNVLRHASSASRVSVSATVSAGLLHLTISDDGPPDRNPPRERYSGHEPADNGAPAPGSGMATAGSNTTGADNGATAAGSGMGGTGHGLAGMAERARALGGALRTRHGAEGFTVEAELPLVRTA</sequence>
<feature type="compositionally biased region" description="Low complexity" evidence="9">
    <location>
        <begin position="341"/>
        <end position="358"/>
    </location>
</feature>
<dbReference type="AlphaFoldDB" id="A0AAE3YGT4"/>
<evidence type="ECO:0000256" key="2">
    <source>
        <dbReference type="ARBA" id="ARBA00012438"/>
    </source>
</evidence>
<dbReference type="GO" id="GO:0005524">
    <property type="term" value="F:ATP binding"/>
    <property type="evidence" value="ECO:0007669"/>
    <property type="project" value="UniProtKB-KW"/>
</dbReference>
<feature type="domain" description="Histidine kinase/HSP90-like ATPase" evidence="11">
    <location>
        <begin position="267"/>
        <end position="401"/>
    </location>
</feature>
<dbReference type="PANTHER" id="PTHR24421">
    <property type="entry name" value="NITRATE/NITRITE SENSOR PROTEIN NARX-RELATED"/>
    <property type="match status" value="1"/>
</dbReference>
<proteinExistence type="predicted"/>
<comment type="caution">
    <text evidence="12">The sequence shown here is derived from an EMBL/GenBank/DDBJ whole genome shotgun (WGS) entry which is preliminary data.</text>
</comment>
<dbReference type="InterPro" id="IPR036890">
    <property type="entry name" value="HATPase_C_sf"/>
</dbReference>
<evidence type="ECO:0000256" key="1">
    <source>
        <dbReference type="ARBA" id="ARBA00000085"/>
    </source>
</evidence>
<dbReference type="Proteomes" id="UP001183643">
    <property type="component" value="Unassembled WGS sequence"/>
</dbReference>
<dbReference type="Gene3D" id="3.30.565.10">
    <property type="entry name" value="Histidine kinase-like ATPase, C-terminal domain"/>
    <property type="match status" value="1"/>
</dbReference>
<dbReference type="GO" id="GO:0000155">
    <property type="term" value="F:phosphorelay sensor kinase activity"/>
    <property type="evidence" value="ECO:0007669"/>
    <property type="project" value="InterPro"/>
</dbReference>
<evidence type="ECO:0000256" key="3">
    <source>
        <dbReference type="ARBA" id="ARBA00022553"/>
    </source>
</evidence>
<gene>
    <name evidence="12" type="ORF">J2S41_000416</name>
</gene>
<dbReference type="InterPro" id="IPR003594">
    <property type="entry name" value="HATPase_dom"/>
</dbReference>
<evidence type="ECO:0000256" key="6">
    <source>
        <dbReference type="ARBA" id="ARBA00022777"/>
    </source>
</evidence>
<feature type="compositionally biased region" description="Basic and acidic residues" evidence="9">
    <location>
        <begin position="313"/>
        <end position="329"/>
    </location>
</feature>
<dbReference type="InterPro" id="IPR050482">
    <property type="entry name" value="Sensor_HK_TwoCompSys"/>
</dbReference>
<feature type="transmembrane region" description="Helical" evidence="10">
    <location>
        <begin position="64"/>
        <end position="90"/>
    </location>
</feature>
<dbReference type="EMBL" id="JAVDYB010000001">
    <property type="protein sequence ID" value="MDR7273638.1"/>
    <property type="molecule type" value="Genomic_DNA"/>
</dbReference>